<comment type="similarity">
    <text evidence="2">Belongs to the apolipoprotein A1/A4/E family.</text>
</comment>
<dbReference type="GO" id="GO:0005543">
    <property type="term" value="F:phospholipid binding"/>
    <property type="evidence" value="ECO:0007669"/>
    <property type="project" value="TreeGrafter"/>
</dbReference>
<dbReference type="AlphaFoldDB" id="A0A9Q0EQC6"/>
<sequence>MKWFAVILAVVAFSGCHGHMPPQDNPWTDLETAVESFREYFSGLNAKANEMVEDLQKTQVVRELDTLTQDTIAELGLYGDELHKKLGPYTQERAQELAQDLEALSHRFKNNLADAGGRATVYSQELQTLLEQALSTFNAYARKIQKRVIKDKDTFDKSVAAYVEDIQYRSSTSVKDIQDKVEPVLTEVRQKAEKKISIINRLLVSQAEDVADKVKSSAENLRSTLEEKMEELSEWFTAMFRE</sequence>
<dbReference type="GO" id="GO:0033344">
    <property type="term" value="P:cholesterol efflux"/>
    <property type="evidence" value="ECO:0007669"/>
    <property type="project" value="TreeGrafter"/>
</dbReference>
<dbReference type="Pfam" id="PF01442">
    <property type="entry name" value="Apolipoprotein"/>
    <property type="match status" value="1"/>
</dbReference>
<dbReference type="Proteomes" id="UP001148018">
    <property type="component" value="Unassembled WGS sequence"/>
</dbReference>
<dbReference type="GO" id="GO:0120020">
    <property type="term" value="F:cholesterol transfer activity"/>
    <property type="evidence" value="ECO:0007669"/>
    <property type="project" value="TreeGrafter"/>
</dbReference>
<evidence type="ECO:0000256" key="2">
    <source>
        <dbReference type="ARBA" id="ARBA00008788"/>
    </source>
</evidence>
<organism evidence="8 9">
    <name type="scientific">Muraenolepis orangiensis</name>
    <name type="common">Patagonian moray cod</name>
    <dbReference type="NCBI Taxonomy" id="630683"/>
    <lineage>
        <taxon>Eukaryota</taxon>
        <taxon>Metazoa</taxon>
        <taxon>Chordata</taxon>
        <taxon>Craniata</taxon>
        <taxon>Vertebrata</taxon>
        <taxon>Euteleostomi</taxon>
        <taxon>Actinopterygii</taxon>
        <taxon>Neopterygii</taxon>
        <taxon>Teleostei</taxon>
        <taxon>Neoteleostei</taxon>
        <taxon>Acanthomorphata</taxon>
        <taxon>Zeiogadaria</taxon>
        <taxon>Gadariae</taxon>
        <taxon>Gadiformes</taxon>
        <taxon>Muraenolepidoidei</taxon>
        <taxon>Muraenolepididae</taxon>
        <taxon>Muraenolepis</taxon>
    </lineage>
</organism>
<dbReference type="GO" id="GO:0055090">
    <property type="term" value="P:acylglycerol homeostasis"/>
    <property type="evidence" value="ECO:0007669"/>
    <property type="project" value="TreeGrafter"/>
</dbReference>
<keyword evidence="6" id="KW-0446">Lipid-binding</keyword>
<evidence type="ECO:0000256" key="1">
    <source>
        <dbReference type="ARBA" id="ARBA00004498"/>
    </source>
</evidence>
<dbReference type="GO" id="GO:0042157">
    <property type="term" value="P:lipoprotein metabolic process"/>
    <property type="evidence" value="ECO:0007669"/>
    <property type="project" value="InterPro"/>
</dbReference>
<dbReference type="OrthoDB" id="9886755at2759"/>
<dbReference type="Gene3D" id="1.20.120.20">
    <property type="entry name" value="Apolipoprotein"/>
    <property type="match status" value="1"/>
</dbReference>
<evidence type="ECO:0008006" key="10">
    <source>
        <dbReference type="Google" id="ProtNLM"/>
    </source>
</evidence>
<feature type="chain" id="PRO_5040455873" description="Apolipoprotein E" evidence="7">
    <location>
        <begin position="19"/>
        <end position="242"/>
    </location>
</feature>
<dbReference type="Gene3D" id="6.10.250.2890">
    <property type="match status" value="1"/>
</dbReference>
<keyword evidence="3" id="KW-0964">Secreted</keyword>
<gene>
    <name evidence="8" type="ORF">NHX12_024221</name>
</gene>
<dbReference type="EMBL" id="JANIIK010000039">
    <property type="protein sequence ID" value="KAJ3609710.1"/>
    <property type="molecule type" value="Genomic_DNA"/>
</dbReference>
<dbReference type="PROSITE" id="PS51257">
    <property type="entry name" value="PROKAR_LIPOPROTEIN"/>
    <property type="match status" value="1"/>
</dbReference>
<evidence type="ECO:0000256" key="6">
    <source>
        <dbReference type="ARBA" id="ARBA00023121"/>
    </source>
</evidence>
<dbReference type="GO" id="GO:0042627">
    <property type="term" value="C:chylomicron"/>
    <property type="evidence" value="ECO:0007669"/>
    <property type="project" value="TreeGrafter"/>
</dbReference>
<dbReference type="GO" id="GO:0034362">
    <property type="term" value="C:low-density lipoprotein particle"/>
    <property type="evidence" value="ECO:0007669"/>
    <property type="project" value="TreeGrafter"/>
</dbReference>
<proteinExistence type="inferred from homology"/>
<evidence type="ECO:0000256" key="4">
    <source>
        <dbReference type="ARBA" id="ARBA00022530"/>
    </source>
</evidence>
<dbReference type="GO" id="GO:0034364">
    <property type="term" value="C:high-density lipoprotein particle"/>
    <property type="evidence" value="ECO:0007669"/>
    <property type="project" value="TreeGrafter"/>
</dbReference>
<evidence type="ECO:0000313" key="8">
    <source>
        <dbReference type="EMBL" id="KAJ3609710.1"/>
    </source>
</evidence>
<dbReference type="GO" id="GO:0033700">
    <property type="term" value="P:phospholipid efflux"/>
    <property type="evidence" value="ECO:0007669"/>
    <property type="project" value="TreeGrafter"/>
</dbReference>
<dbReference type="PANTHER" id="PTHR18976:SF2">
    <property type="entry name" value="APOLIPOPROTEIN E"/>
    <property type="match status" value="1"/>
</dbReference>
<dbReference type="SUPFAM" id="SSF58113">
    <property type="entry name" value="Apolipoprotein A-I"/>
    <property type="match status" value="1"/>
</dbReference>
<dbReference type="GO" id="GO:1903561">
    <property type="term" value="C:extracellular vesicle"/>
    <property type="evidence" value="ECO:0007669"/>
    <property type="project" value="TreeGrafter"/>
</dbReference>
<dbReference type="GO" id="GO:0034361">
    <property type="term" value="C:very-low-density lipoprotein particle"/>
    <property type="evidence" value="ECO:0007669"/>
    <property type="project" value="TreeGrafter"/>
</dbReference>
<reference evidence="8" key="1">
    <citation type="submission" date="2022-07" db="EMBL/GenBank/DDBJ databases">
        <title>Chromosome-level genome of Muraenolepis orangiensis.</title>
        <authorList>
            <person name="Kim J."/>
        </authorList>
    </citation>
    <scope>NUCLEOTIDE SEQUENCE</scope>
    <source>
        <strain evidence="8">KU_S4_2022</strain>
        <tissue evidence="8">Muscle</tissue>
    </source>
</reference>
<keyword evidence="9" id="KW-1185">Reference proteome</keyword>
<comment type="subcellular location">
    <subcellularLocation>
        <location evidence="1">Secreted</location>
        <location evidence="1">Extracellular space</location>
        <location evidence="1">Extracellular matrix</location>
    </subcellularLocation>
</comment>
<dbReference type="GO" id="GO:0060228">
    <property type="term" value="F:phosphatidylcholine-sterol O-acyltransferase activator activity"/>
    <property type="evidence" value="ECO:0007669"/>
    <property type="project" value="TreeGrafter"/>
</dbReference>
<keyword evidence="7" id="KW-0732">Signal</keyword>
<accession>A0A9Q0EQC6</accession>
<evidence type="ECO:0000256" key="3">
    <source>
        <dbReference type="ARBA" id="ARBA00022525"/>
    </source>
</evidence>
<name>A0A9Q0EQC6_9TELE</name>
<evidence type="ECO:0000256" key="5">
    <source>
        <dbReference type="ARBA" id="ARBA00022737"/>
    </source>
</evidence>
<protein>
    <recommendedName>
        <fullName evidence="10">Apolipoprotein E</fullName>
    </recommendedName>
</protein>
<dbReference type="InterPro" id="IPR000074">
    <property type="entry name" value="ApoA_E"/>
</dbReference>
<evidence type="ECO:0000313" key="9">
    <source>
        <dbReference type="Proteomes" id="UP001148018"/>
    </source>
</evidence>
<dbReference type="InterPro" id="IPR050163">
    <property type="entry name" value="Apolipoprotein_A1/A4/E"/>
</dbReference>
<dbReference type="GO" id="GO:0008203">
    <property type="term" value="P:cholesterol metabolic process"/>
    <property type="evidence" value="ECO:0007669"/>
    <property type="project" value="TreeGrafter"/>
</dbReference>
<dbReference type="PANTHER" id="PTHR18976">
    <property type="entry name" value="APOLIPOPROTEIN"/>
    <property type="match status" value="1"/>
</dbReference>
<keyword evidence="4" id="KW-0272">Extracellular matrix</keyword>
<feature type="signal peptide" evidence="7">
    <location>
        <begin position="1"/>
        <end position="18"/>
    </location>
</feature>
<comment type="caution">
    <text evidence="8">The sequence shown here is derived from an EMBL/GenBank/DDBJ whole genome shotgun (WGS) entry which is preliminary data.</text>
</comment>
<keyword evidence="5" id="KW-0677">Repeat</keyword>
<evidence type="ECO:0000256" key="7">
    <source>
        <dbReference type="SAM" id="SignalP"/>
    </source>
</evidence>